<dbReference type="SUPFAM" id="SSF51735">
    <property type="entry name" value="NAD(P)-binding Rossmann-fold domains"/>
    <property type="match status" value="1"/>
</dbReference>
<dbReference type="Proteomes" id="UP000638353">
    <property type="component" value="Unassembled WGS sequence"/>
</dbReference>
<evidence type="ECO:0000313" key="3">
    <source>
        <dbReference type="Proteomes" id="UP000638353"/>
    </source>
</evidence>
<evidence type="ECO:0000313" key="2">
    <source>
        <dbReference type="EMBL" id="GHD02981.1"/>
    </source>
</evidence>
<sequence length="275" mass="29399">MTILVTGATGNLGRLVVERLHEDGHTVRALTRDASARAAAGLPEGVEVVEGDLTHPDTLSAALDGVTALHLLGSTGHDHTPLAAPSDLLNLAAGAGVRRLTVLAPGDDAWEKSLRASTLAWTLVWPIDFMPNTLGWADVIRTQGEVREPYASRRTASVDERDAAEVIATVLTRGGHTGERLVMTGPQALTPTDKVAVLATATGQDLRFTELTDDEARAQWRAEGRPEEGIDFMLHMWATVPASVSRTTSTVTDILGRPPRPFTDWATTHAAAFRP</sequence>
<reference evidence="2" key="1">
    <citation type="journal article" date="2014" name="Int. J. Syst. Evol. Microbiol.">
        <title>Complete genome sequence of Corynebacterium casei LMG S-19264T (=DSM 44701T), isolated from a smear-ripened cheese.</title>
        <authorList>
            <consortium name="US DOE Joint Genome Institute (JGI-PGF)"/>
            <person name="Walter F."/>
            <person name="Albersmeier A."/>
            <person name="Kalinowski J."/>
            <person name="Ruckert C."/>
        </authorList>
    </citation>
    <scope>NUCLEOTIDE SEQUENCE</scope>
    <source>
        <strain evidence="2">JCM 4637</strain>
    </source>
</reference>
<comment type="caution">
    <text evidence="2">The sequence shown here is derived from an EMBL/GenBank/DDBJ whole genome shotgun (WGS) entry which is preliminary data.</text>
</comment>
<evidence type="ECO:0000259" key="1">
    <source>
        <dbReference type="Pfam" id="PF05368"/>
    </source>
</evidence>
<proteinExistence type="predicted"/>
<dbReference type="Gene3D" id="3.40.50.720">
    <property type="entry name" value="NAD(P)-binding Rossmann-like Domain"/>
    <property type="match status" value="1"/>
</dbReference>
<protein>
    <submittedName>
        <fullName evidence="2">Nucleotide-diphosphate-sugar epimerase</fullName>
    </submittedName>
</protein>
<gene>
    <name evidence="2" type="ORF">GCM10010334_50190</name>
</gene>
<reference evidence="2" key="2">
    <citation type="submission" date="2020-09" db="EMBL/GenBank/DDBJ databases">
        <authorList>
            <person name="Sun Q."/>
            <person name="Ohkuma M."/>
        </authorList>
    </citation>
    <scope>NUCLEOTIDE SEQUENCE</scope>
    <source>
        <strain evidence="2">JCM 4637</strain>
    </source>
</reference>
<feature type="domain" description="NmrA-like" evidence="1">
    <location>
        <begin position="2"/>
        <end position="99"/>
    </location>
</feature>
<dbReference type="InterPro" id="IPR008030">
    <property type="entry name" value="NmrA-like"/>
</dbReference>
<dbReference type="Gene3D" id="3.90.25.10">
    <property type="entry name" value="UDP-galactose 4-epimerase, domain 1"/>
    <property type="match status" value="1"/>
</dbReference>
<name>A0A918X1H3_9ACTN</name>
<organism evidence="2 3">
    <name type="scientific">Streptomyces finlayi</name>
    <dbReference type="NCBI Taxonomy" id="67296"/>
    <lineage>
        <taxon>Bacteria</taxon>
        <taxon>Bacillati</taxon>
        <taxon>Actinomycetota</taxon>
        <taxon>Actinomycetes</taxon>
        <taxon>Kitasatosporales</taxon>
        <taxon>Streptomycetaceae</taxon>
        <taxon>Streptomyces</taxon>
    </lineage>
</organism>
<dbReference type="RefSeq" id="WP_189825246.1">
    <property type="nucleotide sequence ID" value="NZ_BMVC01000010.1"/>
</dbReference>
<dbReference type="AlphaFoldDB" id="A0A918X1H3"/>
<dbReference type="InterPro" id="IPR036291">
    <property type="entry name" value="NAD(P)-bd_dom_sf"/>
</dbReference>
<dbReference type="PANTHER" id="PTHR43162">
    <property type="match status" value="1"/>
</dbReference>
<dbReference type="InterPro" id="IPR051604">
    <property type="entry name" value="Ergot_Alk_Oxidoreductase"/>
</dbReference>
<dbReference type="PANTHER" id="PTHR43162:SF1">
    <property type="entry name" value="PRESTALK A DIFFERENTIATION PROTEIN A"/>
    <property type="match status" value="1"/>
</dbReference>
<accession>A0A918X1H3</accession>
<dbReference type="EMBL" id="BMVC01000010">
    <property type="protein sequence ID" value="GHD02981.1"/>
    <property type="molecule type" value="Genomic_DNA"/>
</dbReference>
<dbReference type="Pfam" id="PF05368">
    <property type="entry name" value="NmrA"/>
    <property type="match status" value="1"/>
</dbReference>